<protein>
    <submittedName>
        <fullName evidence="7">Putative ankyrin</fullName>
    </submittedName>
</protein>
<dbReference type="Gene3D" id="1.25.40.20">
    <property type="entry name" value="Ankyrin repeat-containing domain"/>
    <property type="match status" value="1"/>
</dbReference>
<dbReference type="InterPro" id="IPR002110">
    <property type="entry name" value="Ankyrin_rpt"/>
</dbReference>
<dbReference type="InterPro" id="IPR036770">
    <property type="entry name" value="Ankyrin_rpt-contain_sf"/>
</dbReference>
<evidence type="ECO:0000256" key="1">
    <source>
        <dbReference type="ARBA" id="ARBA00022737"/>
    </source>
</evidence>
<evidence type="ECO:0000256" key="2">
    <source>
        <dbReference type="ARBA" id="ARBA00023043"/>
    </source>
</evidence>
<dbReference type="SUPFAM" id="SSF48403">
    <property type="entry name" value="Ankyrin repeat"/>
    <property type="match status" value="1"/>
</dbReference>
<feature type="compositionally biased region" description="Pro residues" evidence="5">
    <location>
        <begin position="259"/>
        <end position="270"/>
    </location>
</feature>
<feature type="compositionally biased region" description="Low complexity" evidence="5">
    <location>
        <begin position="550"/>
        <end position="571"/>
    </location>
</feature>
<dbReference type="SMART" id="SM00248">
    <property type="entry name" value="ANK"/>
    <property type="match status" value="2"/>
</dbReference>
<feature type="compositionally biased region" description="Pro residues" evidence="5">
    <location>
        <begin position="118"/>
        <end position="129"/>
    </location>
</feature>
<evidence type="ECO:0000256" key="4">
    <source>
        <dbReference type="PROSITE-ProRule" id="PRU00023"/>
    </source>
</evidence>
<comment type="similarity">
    <text evidence="3">Belongs to the SOWAH family.</text>
</comment>
<evidence type="ECO:0000256" key="5">
    <source>
        <dbReference type="SAM" id="MobiDB-lite"/>
    </source>
</evidence>
<evidence type="ECO:0000256" key="3">
    <source>
        <dbReference type="ARBA" id="ARBA00038122"/>
    </source>
</evidence>
<dbReference type="EMBL" id="GANO01004703">
    <property type="protein sequence ID" value="JAB55168.1"/>
    <property type="molecule type" value="mRNA"/>
</dbReference>
<dbReference type="Pfam" id="PF00023">
    <property type="entry name" value="Ank"/>
    <property type="match status" value="1"/>
</dbReference>
<evidence type="ECO:0000313" key="7">
    <source>
        <dbReference type="EMBL" id="JAB55168.1"/>
    </source>
</evidence>
<keyword evidence="2 4" id="KW-0040">ANK repeat</keyword>
<feature type="region of interest" description="Disordered" evidence="5">
    <location>
        <begin position="289"/>
        <end position="309"/>
    </location>
</feature>
<organism evidence="7">
    <name type="scientific">Corethrella appendiculata</name>
    <dbReference type="NCBI Taxonomy" id="1370023"/>
    <lineage>
        <taxon>Eukaryota</taxon>
        <taxon>Metazoa</taxon>
        <taxon>Ecdysozoa</taxon>
        <taxon>Arthropoda</taxon>
        <taxon>Hexapoda</taxon>
        <taxon>Insecta</taxon>
        <taxon>Pterygota</taxon>
        <taxon>Neoptera</taxon>
        <taxon>Endopterygota</taxon>
        <taxon>Diptera</taxon>
        <taxon>Nematocera</taxon>
        <taxon>Culicoidea</taxon>
        <taxon>Chaoboridae</taxon>
        <taxon>Corethrella</taxon>
    </lineage>
</organism>
<keyword evidence="1" id="KW-0677">Repeat</keyword>
<feature type="region of interest" description="Disordered" evidence="5">
    <location>
        <begin position="530"/>
        <end position="571"/>
    </location>
</feature>
<name>U5EPG4_9DIPT</name>
<dbReference type="Pfam" id="PF12796">
    <property type="entry name" value="Ank_2"/>
    <property type="match status" value="1"/>
</dbReference>
<dbReference type="PANTHER" id="PTHR14491:SF7">
    <property type="entry name" value="SOSONDOWAH, ISOFORM G"/>
    <property type="match status" value="1"/>
</dbReference>
<proteinExistence type="evidence at transcript level"/>
<dbReference type="InterPro" id="IPR058889">
    <property type="entry name" value="WHD_SOWAHA-C"/>
</dbReference>
<feature type="compositionally biased region" description="Low complexity" evidence="5">
    <location>
        <begin position="152"/>
        <end position="161"/>
    </location>
</feature>
<feature type="compositionally biased region" description="Low complexity" evidence="5">
    <location>
        <begin position="289"/>
        <end position="303"/>
    </location>
</feature>
<dbReference type="Pfam" id="PF25877">
    <property type="entry name" value="WHD_SOWAH"/>
    <property type="match status" value="1"/>
</dbReference>
<dbReference type="PROSITE" id="PS50088">
    <property type="entry name" value="ANK_REPEAT"/>
    <property type="match status" value="1"/>
</dbReference>
<evidence type="ECO:0000259" key="6">
    <source>
        <dbReference type="Pfam" id="PF25877"/>
    </source>
</evidence>
<feature type="non-terminal residue" evidence="7">
    <location>
        <position position="1"/>
    </location>
</feature>
<accession>U5EPG4</accession>
<feature type="region of interest" description="Disordered" evidence="5">
    <location>
        <begin position="256"/>
        <end position="275"/>
    </location>
</feature>
<feature type="repeat" description="ANK" evidence="4">
    <location>
        <begin position="412"/>
        <end position="432"/>
    </location>
</feature>
<feature type="region of interest" description="Disordered" evidence="5">
    <location>
        <begin position="105"/>
        <end position="161"/>
    </location>
</feature>
<dbReference type="PROSITE" id="PS50297">
    <property type="entry name" value="ANK_REP_REGION"/>
    <property type="match status" value="1"/>
</dbReference>
<reference evidence="7" key="1">
    <citation type="journal article" date="2014" name="Insect Biochem. Mol. Biol.">
        <title>An insight into the sialome of the frog biting fly, Corethrella appendiculata.</title>
        <authorList>
            <person name="Ribeiro J.M.C."/>
            <person name="Chagas A.C."/>
            <person name="Pham V.M."/>
            <person name="Lounibos L.P."/>
            <person name="Calvo E."/>
        </authorList>
    </citation>
    <scope>NUCLEOTIDE SEQUENCE</scope>
    <source>
        <tissue evidence="7">Salivary glands</tissue>
    </source>
</reference>
<feature type="compositionally biased region" description="Low complexity" evidence="5">
    <location>
        <begin position="130"/>
        <end position="143"/>
    </location>
</feature>
<dbReference type="PANTHER" id="PTHR14491">
    <property type="entry name" value="SOSONDOWAH, ISOFORM G"/>
    <property type="match status" value="1"/>
</dbReference>
<feature type="domain" description="SOWAHA-C winged helix-turn-helix" evidence="6">
    <location>
        <begin position="3"/>
        <end position="81"/>
    </location>
</feature>
<dbReference type="AlphaFoldDB" id="U5EPG4"/>
<sequence>PSELSLREIRDFMLRNDCKVTNHALVKYFKPFLTDKDTQIEARKQFKTFVNILSTIKNEGNEKYLILRKKFINELPIEDIMSAANSSASSLDNFPMSPGIRSIQTSFTGSDSELSPVKQPPPYRPPPQVLSPTTSSASSASSSKPVINKQISDSGSEYGSCSSEMDFYRGTSIESVSRKNSSDLSRKNSAEIIGATRNLIRSESQNSHRIVAANSNDLRKQSFDLIRSESGDSREPVIVNELVKKQPAVEMYRFDQNVPPQPTEPAPIVPPRARRSSSSIDTMCEKLNNNKINNTNSNINQSDDSNKENFENSVEKVPSESSEIIEENKVSLKEKVLKFNRYASEEEAKVPSPIGKKVKTEKSPEDTLNSENLLHHPKAKEWLINAAKANYQELAKLALEHPSLVKLQDPNTGYTALHWAAKHGSDNVVKLIAGTYNGDVSARTNGGYTALHIAMQFGKNDIFELLCNVYKADRDLLDWSGKKALEYQKQMTSVSASTYSSEYSKHFSLHGIFNTLPIKKSSLSRGGTLLMKRRNRRPRPATSTGVIAFNSNNNTSPSSSNAFKAKNSSVS</sequence>